<feature type="region of interest" description="Disordered" evidence="1">
    <location>
        <begin position="1"/>
        <end position="117"/>
    </location>
</feature>
<protein>
    <submittedName>
        <fullName evidence="2">Uncharacterized protein</fullName>
    </submittedName>
</protein>
<organism evidence="2 3">
    <name type="scientific">Ignelater luminosus</name>
    <name type="common">Cucubano</name>
    <name type="synonym">Pyrophorus luminosus</name>
    <dbReference type="NCBI Taxonomy" id="2038154"/>
    <lineage>
        <taxon>Eukaryota</taxon>
        <taxon>Metazoa</taxon>
        <taxon>Ecdysozoa</taxon>
        <taxon>Arthropoda</taxon>
        <taxon>Hexapoda</taxon>
        <taxon>Insecta</taxon>
        <taxon>Pterygota</taxon>
        <taxon>Neoptera</taxon>
        <taxon>Endopterygota</taxon>
        <taxon>Coleoptera</taxon>
        <taxon>Polyphaga</taxon>
        <taxon>Elateriformia</taxon>
        <taxon>Elateroidea</taxon>
        <taxon>Elateridae</taxon>
        <taxon>Agrypninae</taxon>
        <taxon>Pyrophorini</taxon>
        <taxon>Ignelater</taxon>
    </lineage>
</organism>
<evidence type="ECO:0000256" key="1">
    <source>
        <dbReference type="SAM" id="MobiDB-lite"/>
    </source>
</evidence>
<evidence type="ECO:0000313" key="3">
    <source>
        <dbReference type="Proteomes" id="UP000801492"/>
    </source>
</evidence>
<comment type="caution">
    <text evidence="2">The sequence shown here is derived from an EMBL/GenBank/DDBJ whole genome shotgun (WGS) entry which is preliminary data.</text>
</comment>
<accession>A0A8K0CCJ3</accession>
<sequence length="252" mass="28896">MRRSRSPHYKRSSPREDRTYSGSPYDRKRDYPSSSSHPSGHGKQPYSKRRSRSPYYRKYSSSPHRTESRYKYRRRNRSPYRRDSDGYRPQSRSPSKRLHKRSASKERNYRKSPSGTKTEYEVLAPEFNYYGAEGFWIPGPISRSGYIPRGVIPSPAVIPRGMIRPGPYIFPRPYIPLPPLPVHQFRPRFSTTYNKPPRPRLTAPTTAATIIESASTVTQPPSSTTHNECSTSSNAATPTNNPVVESSVRDKS</sequence>
<proteinExistence type="predicted"/>
<feature type="compositionally biased region" description="Basic and acidic residues" evidence="1">
    <location>
        <begin position="13"/>
        <end position="31"/>
    </location>
</feature>
<keyword evidence="3" id="KW-1185">Reference proteome</keyword>
<dbReference type="Proteomes" id="UP000801492">
    <property type="component" value="Unassembled WGS sequence"/>
</dbReference>
<feature type="compositionally biased region" description="Basic residues" evidence="1">
    <location>
        <begin position="1"/>
        <end position="12"/>
    </location>
</feature>
<reference evidence="2" key="1">
    <citation type="submission" date="2019-08" db="EMBL/GenBank/DDBJ databases">
        <title>The genome of the North American firefly Photinus pyralis.</title>
        <authorList>
            <consortium name="Photinus pyralis genome working group"/>
            <person name="Fallon T.R."/>
            <person name="Sander Lower S.E."/>
            <person name="Weng J.-K."/>
        </authorList>
    </citation>
    <scope>NUCLEOTIDE SEQUENCE</scope>
    <source>
        <strain evidence="2">TRF0915ILg1</strain>
        <tissue evidence="2">Whole body</tissue>
    </source>
</reference>
<dbReference type="OrthoDB" id="6748728at2759"/>
<evidence type="ECO:0000313" key="2">
    <source>
        <dbReference type="EMBL" id="KAF2883609.1"/>
    </source>
</evidence>
<feature type="compositionally biased region" description="Low complexity" evidence="1">
    <location>
        <begin position="53"/>
        <end position="63"/>
    </location>
</feature>
<feature type="region of interest" description="Disordered" evidence="1">
    <location>
        <begin position="213"/>
        <end position="252"/>
    </location>
</feature>
<gene>
    <name evidence="2" type="ORF">ILUMI_22576</name>
</gene>
<dbReference type="AlphaFoldDB" id="A0A8K0CCJ3"/>
<name>A0A8K0CCJ3_IGNLU</name>
<feature type="compositionally biased region" description="Low complexity" evidence="1">
    <location>
        <begin position="32"/>
        <end position="42"/>
    </location>
</feature>
<dbReference type="EMBL" id="VTPC01090346">
    <property type="protein sequence ID" value="KAF2883609.1"/>
    <property type="molecule type" value="Genomic_DNA"/>
</dbReference>
<feature type="compositionally biased region" description="Polar residues" evidence="1">
    <location>
        <begin position="213"/>
        <end position="244"/>
    </location>
</feature>